<evidence type="ECO:0000259" key="1">
    <source>
        <dbReference type="SMART" id="SM00905"/>
    </source>
</evidence>
<keyword evidence="2" id="KW-0456">Lyase</keyword>
<dbReference type="Gene3D" id="3.30.1130.10">
    <property type="match status" value="1"/>
</dbReference>
<dbReference type="KEGG" id="psez:HME7025_01625"/>
<dbReference type="Proteomes" id="UP000245468">
    <property type="component" value="Chromosome"/>
</dbReference>
<dbReference type="InterPro" id="IPR006157">
    <property type="entry name" value="FolB_dom"/>
</dbReference>
<gene>
    <name evidence="2" type="primary">folB</name>
    <name evidence="2" type="ORF">HME7025_01625</name>
</gene>
<reference evidence="3" key="1">
    <citation type="submission" date="2018-05" db="EMBL/GenBank/DDBJ databases">
        <title>Pseudarcicella sp. HME7025 Genome sequencing and assembly.</title>
        <authorList>
            <person name="Kim H."/>
            <person name="Kang H."/>
            <person name="Joh K."/>
        </authorList>
    </citation>
    <scope>NUCLEOTIDE SEQUENCE [LARGE SCALE GENOMIC DNA]</scope>
    <source>
        <strain evidence="3">HME7025</strain>
    </source>
</reference>
<dbReference type="SUPFAM" id="SSF55620">
    <property type="entry name" value="Tetrahydrobiopterin biosynthesis enzymes-like"/>
    <property type="match status" value="1"/>
</dbReference>
<dbReference type="RefSeq" id="WP_109323161.1">
    <property type="nucleotide sequence ID" value="NZ_CP029346.1"/>
</dbReference>
<dbReference type="EC" id="4.1.2.25" evidence="2"/>
<accession>A0A2S2DVR4</accession>
<dbReference type="InterPro" id="IPR043133">
    <property type="entry name" value="GTP-CH-I_C/QueF"/>
</dbReference>
<dbReference type="GO" id="GO:0006760">
    <property type="term" value="P:folic acid-containing compound metabolic process"/>
    <property type="evidence" value="ECO:0007669"/>
    <property type="project" value="InterPro"/>
</dbReference>
<organism evidence="2 3">
    <name type="scientific">Aquirufa nivalisilvae</name>
    <dbReference type="NCBI Taxonomy" id="2516557"/>
    <lineage>
        <taxon>Bacteria</taxon>
        <taxon>Pseudomonadati</taxon>
        <taxon>Bacteroidota</taxon>
        <taxon>Cytophagia</taxon>
        <taxon>Cytophagales</taxon>
        <taxon>Flectobacillaceae</taxon>
        <taxon>Aquirufa</taxon>
    </lineage>
</organism>
<dbReference type="NCBIfam" id="TIGR00526">
    <property type="entry name" value="folB_dom"/>
    <property type="match status" value="1"/>
</dbReference>
<sequence>MDFYQVSWQGLRFYAYHGFFPEERILGNWYELNITISLLSLEEFQDNLEQTLDYSQVYQICQTIMKEPVDLLETLVEKMGNSIFHRWPHIKGIELSLSKINPPLGQSQGNSCIQWHKTFE</sequence>
<dbReference type="OrthoDB" id="9803748at2"/>
<feature type="domain" description="Dihydroneopterin aldolase/epimerase" evidence="1">
    <location>
        <begin position="6"/>
        <end position="115"/>
    </location>
</feature>
<proteinExistence type="predicted"/>
<dbReference type="EMBL" id="CP029346">
    <property type="protein sequence ID" value="AWL09478.1"/>
    <property type="molecule type" value="Genomic_DNA"/>
</dbReference>
<dbReference type="GO" id="GO:0004150">
    <property type="term" value="F:dihydroneopterin aldolase activity"/>
    <property type="evidence" value="ECO:0007669"/>
    <property type="project" value="UniProtKB-EC"/>
</dbReference>
<evidence type="ECO:0000313" key="3">
    <source>
        <dbReference type="Proteomes" id="UP000245468"/>
    </source>
</evidence>
<dbReference type="AlphaFoldDB" id="A0A2S2DVR4"/>
<name>A0A2S2DVR4_9BACT</name>
<dbReference type="SMART" id="SM00905">
    <property type="entry name" value="FolB"/>
    <property type="match status" value="1"/>
</dbReference>
<keyword evidence="3" id="KW-1185">Reference proteome</keyword>
<protein>
    <submittedName>
        <fullName evidence="2">Dihydroneopterin aldolase</fullName>
        <ecNumber evidence="2">4.1.2.25</ecNumber>
    </submittedName>
</protein>
<evidence type="ECO:0000313" key="2">
    <source>
        <dbReference type="EMBL" id="AWL09478.1"/>
    </source>
</evidence>
<dbReference type="Pfam" id="PF02152">
    <property type="entry name" value="FolB"/>
    <property type="match status" value="1"/>
</dbReference>